<name>A0A1F6A452_9BACT</name>
<sequence>MKKKQIKESITDNEIRQLVVERLRGISSNKKVSIGSMGEFSKEEMIHNVQENSEIGKKIIEIQLEYIRALKEGLFFNEGQDANNPPQS</sequence>
<comment type="caution">
    <text evidence="1">The sequence shown here is derived from an EMBL/GenBank/DDBJ whole genome shotgun (WGS) entry which is preliminary data.</text>
</comment>
<accession>A0A1F6A452</accession>
<gene>
    <name evidence="1" type="ORF">A3D78_06745</name>
</gene>
<dbReference type="Proteomes" id="UP000176253">
    <property type="component" value="Unassembled WGS sequence"/>
</dbReference>
<evidence type="ECO:0000313" key="2">
    <source>
        <dbReference type="Proteomes" id="UP000176253"/>
    </source>
</evidence>
<organism evidence="1 2">
    <name type="scientific">Candidatus Gottesmanbacteria bacterium RIFCSPHIGHO2_02_FULL_39_14</name>
    <dbReference type="NCBI Taxonomy" id="1798383"/>
    <lineage>
        <taxon>Bacteria</taxon>
        <taxon>Candidatus Gottesmaniibacteriota</taxon>
    </lineage>
</organism>
<proteinExistence type="predicted"/>
<dbReference type="AlphaFoldDB" id="A0A1F6A452"/>
<evidence type="ECO:0000313" key="1">
    <source>
        <dbReference type="EMBL" id="OGG19037.1"/>
    </source>
</evidence>
<reference evidence="1 2" key="1">
    <citation type="journal article" date="2016" name="Nat. Commun.">
        <title>Thousands of microbial genomes shed light on interconnected biogeochemical processes in an aquifer system.</title>
        <authorList>
            <person name="Anantharaman K."/>
            <person name="Brown C.T."/>
            <person name="Hug L.A."/>
            <person name="Sharon I."/>
            <person name="Castelle C.J."/>
            <person name="Probst A.J."/>
            <person name="Thomas B.C."/>
            <person name="Singh A."/>
            <person name="Wilkins M.J."/>
            <person name="Karaoz U."/>
            <person name="Brodie E.L."/>
            <person name="Williams K.H."/>
            <person name="Hubbard S.S."/>
            <person name="Banfield J.F."/>
        </authorList>
    </citation>
    <scope>NUCLEOTIDE SEQUENCE [LARGE SCALE GENOMIC DNA]</scope>
</reference>
<dbReference type="EMBL" id="MFJM01000007">
    <property type="protein sequence ID" value="OGG19037.1"/>
    <property type="molecule type" value="Genomic_DNA"/>
</dbReference>
<dbReference type="STRING" id="1798383.A3D78_06745"/>
<protein>
    <submittedName>
        <fullName evidence="1">Uncharacterized protein</fullName>
    </submittedName>
</protein>